<feature type="compositionally biased region" description="Basic and acidic residues" evidence="6">
    <location>
        <begin position="619"/>
        <end position="630"/>
    </location>
</feature>
<feature type="compositionally biased region" description="Basic and acidic residues" evidence="6">
    <location>
        <begin position="516"/>
        <end position="528"/>
    </location>
</feature>
<comment type="subcellular location">
    <subcellularLocation>
        <location evidence="1">Cytoplasm</location>
        <location evidence="1">Cytoskeleton</location>
    </subcellularLocation>
</comment>
<feature type="compositionally biased region" description="Polar residues" evidence="6">
    <location>
        <begin position="816"/>
        <end position="826"/>
    </location>
</feature>
<name>A0A6P8IK23_ACTTE</name>
<feature type="region of interest" description="Disordered" evidence="6">
    <location>
        <begin position="794"/>
        <end position="829"/>
    </location>
</feature>
<feature type="compositionally biased region" description="Low complexity" evidence="6">
    <location>
        <begin position="587"/>
        <end position="605"/>
    </location>
</feature>
<feature type="compositionally biased region" description="Low complexity" evidence="6">
    <location>
        <begin position="660"/>
        <end position="671"/>
    </location>
</feature>
<sequence>MKDIPFLEDILASVWSQDTQKRLKAAEELSNYLSEPSNDIEFGGYDKLIDGLIAWVNSSNFRVSLSGLDILHQIVDKIGPGFKNSLLPVVPAITERLGDSKQQVRDHAQDLIQKFMYPVSTPQHVLEHLVPAFSHKAWRVREEVLHCLVRTLTSFGASHITVSKFVPYICKLLGDPNSQVRERAIETLVEIYRHVGEKVRIDLSKKGIPSSRLSLIYAKFDEVAKSGTMQLSEPDGPLRVNGDVNSEEGKTSPTHSRGGSAKKLSSGRKTNSNKNSNSGTAAGAIDETDFVNSYDDCPNVRIYSSKDLSDEMTKIQNVLSDDKNDWEQRIAAMKKIRSTIHAGALEHNDFLGMIKNLEGAFKLNAKDLRSSVIRETCITLSYLSTQLGSQFDHTAEAVFPCLMSLIPNSAKIMATSGDACINIILKNTHAHRLISILVSNMASKSSVLRRNCASKLHLVLDIWETQTIRNHVVELEDFIRKGISDADSECRATARRAFWAYHKHFPEKAESILKTLDPSKQKQLENDRNGTGLIKASTGRAAPVRLPKPSSAPRSRGSSTSSTHSEDGATSRSSAPTRNAPHSSLTRSNYSQASRSSASRAVPSSGYLSPMSNMGRSRSHIDSRAAERASRRAQTRATATRPPSPPSSRQGRFPTRGYVSQPSSRSQSPDRLGFAAKERSEAFVHGTSPIKSRIPTPNRPRTSSRSSSRASSRSSSRGTSRDPSPDTIMRRERRISEGKGFSPTQLPVMKRSNVQNPVVQRVKQQQPTDDDEAGLTEAAVWDSWTKSPARRKFSFGSTNSHGSDEDADSDAGSSERSMGTRGNRTLSRAEPGNEIAEIVRLCTSNNSWSDRRDGVSALLVFLKSSRVMSDLELSKVKDCLTRLFFDPHNKVYSSFLDALAEFIVVHKVDIQDWLFVLLSRLLTKLGTEMLNSLQSKVVGVLDVVRDSFPYDLQFSILTRFITDQTQTPNLKVKIAVLQYLQGLISLMDSSDFTNSGETRLAVSRIISWTTEPKSAEVRKESAAVIVALFELNTPEFSMMLSVLPKSFQDGATKLLHSHLKSSSQGNEPISSSRGVASTRGYATSYDETDINTTSPDRPKLRLGYRSMSSSSLKGLSKDDDQSGRDSPGASTSSEGSIPHPEHRGRTASPKLTMSPKTQQKFGFPSKSPKTNSGEGDAIGDSIDNRQSSPFKLRKQSKQEAHEDTPSVSSGYNSDDVNSAHGDGAVGGHGSPRTNKKTSGHEYDPKQYQDTQNDFHPMPELNGFSTGRKKKTSETLDELDRSLEGIETTESSFEKADASALDQEDSLDDLLGPLHDPSSDKVEDKRGALVDILRMVREDSSSLWNSFPKVFSALAKAVDDVQPSIRTLTLRVLKDMVRAQPFAFHQVSGTTISKILQAHKDPQKEVVRQAEEAAGTVAKSLLPKDCIRVLGPIIRDSDFPVSLAAIKMLTKVVEGVDSETVEDNLNEVIPGLVKCYDHIESSVRKASVFCLVALHSIVGEEVLLPHLAELSGTKMKLLNLYIKRSQASAGGVRP</sequence>
<evidence type="ECO:0000256" key="6">
    <source>
        <dbReference type="SAM" id="MobiDB-lite"/>
    </source>
</evidence>
<keyword evidence="2" id="KW-0963">Cytoplasm</keyword>
<evidence type="ECO:0000259" key="7">
    <source>
        <dbReference type="SMART" id="SM01349"/>
    </source>
</evidence>
<reference evidence="9" key="1">
    <citation type="submission" date="2025-08" db="UniProtKB">
        <authorList>
            <consortium name="RefSeq"/>
        </authorList>
    </citation>
    <scope>IDENTIFICATION</scope>
    <source>
        <tissue evidence="9">Tentacle</tissue>
    </source>
</reference>
<feature type="compositionally biased region" description="Polar residues" evidence="6">
    <location>
        <begin position="752"/>
        <end position="767"/>
    </location>
</feature>
<protein>
    <submittedName>
        <fullName evidence="9">CLIP-associating protein 1-like isoform X1</fullName>
    </submittedName>
</protein>
<dbReference type="InterPro" id="IPR034085">
    <property type="entry name" value="TOG"/>
</dbReference>
<proteinExistence type="predicted"/>
<dbReference type="GO" id="GO:0045180">
    <property type="term" value="C:basal cortex"/>
    <property type="evidence" value="ECO:0007669"/>
    <property type="project" value="TreeGrafter"/>
</dbReference>
<feature type="compositionally biased region" description="Polar residues" evidence="6">
    <location>
        <begin position="1064"/>
        <end position="1075"/>
    </location>
</feature>
<feature type="compositionally biased region" description="Polar residues" evidence="6">
    <location>
        <begin position="606"/>
        <end position="616"/>
    </location>
</feature>
<dbReference type="PANTHER" id="PTHR21567">
    <property type="entry name" value="CLASP"/>
    <property type="match status" value="1"/>
</dbReference>
<feature type="repeat" description="HEAT" evidence="5">
    <location>
        <begin position="165"/>
        <end position="203"/>
    </location>
</feature>
<feature type="domain" description="TOG" evidence="7">
    <location>
        <begin position="3"/>
        <end position="229"/>
    </location>
</feature>
<evidence type="ECO:0000256" key="4">
    <source>
        <dbReference type="ARBA" id="ARBA00023212"/>
    </source>
</evidence>
<dbReference type="GeneID" id="116301810"/>
<feature type="compositionally biased region" description="Low complexity" evidence="6">
    <location>
        <begin position="267"/>
        <end position="282"/>
    </location>
</feature>
<dbReference type="SUPFAM" id="SSF48371">
    <property type="entry name" value="ARM repeat"/>
    <property type="match status" value="2"/>
</dbReference>
<organism evidence="8 9">
    <name type="scientific">Actinia tenebrosa</name>
    <name type="common">Australian red waratah sea anemone</name>
    <dbReference type="NCBI Taxonomy" id="6105"/>
    <lineage>
        <taxon>Eukaryota</taxon>
        <taxon>Metazoa</taxon>
        <taxon>Cnidaria</taxon>
        <taxon>Anthozoa</taxon>
        <taxon>Hexacorallia</taxon>
        <taxon>Actiniaria</taxon>
        <taxon>Actiniidae</taxon>
        <taxon>Actinia</taxon>
    </lineage>
</organism>
<feature type="compositionally biased region" description="Low complexity" evidence="6">
    <location>
        <begin position="549"/>
        <end position="563"/>
    </location>
</feature>
<keyword evidence="3" id="KW-0677">Repeat</keyword>
<evidence type="ECO:0000313" key="9">
    <source>
        <dbReference type="RefSeq" id="XP_031566788.1"/>
    </source>
</evidence>
<dbReference type="RefSeq" id="XP_031566788.1">
    <property type="nucleotide sequence ID" value="XM_031710928.1"/>
</dbReference>
<dbReference type="GO" id="GO:0040001">
    <property type="term" value="P:establishment of mitotic spindle localization"/>
    <property type="evidence" value="ECO:0007669"/>
    <property type="project" value="TreeGrafter"/>
</dbReference>
<feature type="compositionally biased region" description="Low complexity" evidence="6">
    <location>
        <begin position="692"/>
        <end position="718"/>
    </location>
</feature>
<dbReference type="KEGG" id="aten:116301810"/>
<dbReference type="InterPro" id="IPR021133">
    <property type="entry name" value="HEAT_type_2"/>
</dbReference>
<dbReference type="Gene3D" id="1.25.10.10">
    <property type="entry name" value="Leucine-rich Repeat Variant"/>
    <property type="match status" value="4"/>
</dbReference>
<dbReference type="Pfam" id="PF12348">
    <property type="entry name" value="CLASP_N"/>
    <property type="match status" value="1"/>
</dbReference>
<feature type="domain" description="TOG" evidence="7">
    <location>
        <begin position="1290"/>
        <end position="1530"/>
    </location>
</feature>
<feature type="compositionally biased region" description="Basic and acidic residues" evidence="6">
    <location>
        <begin position="1271"/>
        <end position="1283"/>
    </location>
</feature>
<evidence type="ECO:0000256" key="3">
    <source>
        <dbReference type="ARBA" id="ARBA00022737"/>
    </source>
</evidence>
<evidence type="ECO:0000313" key="8">
    <source>
        <dbReference type="Proteomes" id="UP000515163"/>
    </source>
</evidence>
<dbReference type="Proteomes" id="UP000515163">
    <property type="component" value="Unplaced"/>
</dbReference>
<dbReference type="GO" id="GO:1902903">
    <property type="term" value="P:regulation of supramolecular fiber organization"/>
    <property type="evidence" value="ECO:0007669"/>
    <property type="project" value="UniProtKB-ARBA"/>
</dbReference>
<feature type="compositionally biased region" description="Basic and acidic residues" evidence="6">
    <location>
        <begin position="719"/>
        <end position="737"/>
    </location>
</feature>
<evidence type="ECO:0000256" key="5">
    <source>
        <dbReference type="PROSITE-ProRule" id="PRU00103"/>
    </source>
</evidence>
<dbReference type="InterPro" id="IPR016024">
    <property type="entry name" value="ARM-type_fold"/>
</dbReference>
<feature type="compositionally biased region" description="Polar residues" evidence="6">
    <location>
        <begin position="570"/>
        <end position="586"/>
    </location>
</feature>
<dbReference type="GO" id="GO:0072686">
    <property type="term" value="C:mitotic spindle"/>
    <property type="evidence" value="ECO:0007669"/>
    <property type="project" value="TreeGrafter"/>
</dbReference>
<evidence type="ECO:0000256" key="2">
    <source>
        <dbReference type="ARBA" id="ARBA00022490"/>
    </source>
</evidence>
<feature type="compositionally biased region" description="Polar residues" evidence="6">
    <location>
        <begin position="1149"/>
        <end position="1160"/>
    </location>
</feature>
<dbReference type="InterPro" id="IPR024395">
    <property type="entry name" value="CLASP_N_dom"/>
</dbReference>
<keyword evidence="4" id="KW-0206">Cytoskeleton</keyword>
<dbReference type="GO" id="GO:0000776">
    <property type="term" value="C:kinetochore"/>
    <property type="evidence" value="ECO:0007669"/>
    <property type="project" value="TreeGrafter"/>
</dbReference>
<dbReference type="InParanoid" id="A0A6P8IK23"/>
<dbReference type="GO" id="GO:0008017">
    <property type="term" value="F:microtubule binding"/>
    <property type="evidence" value="ECO:0007669"/>
    <property type="project" value="TreeGrafter"/>
</dbReference>
<feature type="compositionally biased region" description="Low complexity" evidence="6">
    <location>
        <begin position="1101"/>
        <end position="1114"/>
    </location>
</feature>
<dbReference type="GO" id="GO:0005815">
    <property type="term" value="C:microtubule organizing center"/>
    <property type="evidence" value="ECO:0007669"/>
    <property type="project" value="TreeGrafter"/>
</dbReference>
<dbReference type="OrthoDB" id="6020512at2759"/>
<feature type="region of interest" description="Disordered" evidence="6">
    <location>
        <begin position="1058"/>
        <end position="1301"/>
    </location>
</feature>
<accession>A0A6P8IK23</accession>
<evidence type="ECO:0000256" key="1">
    <source>
        <dbReference type="ARBA" id="ARBA00004245"/>
    </source>
</evidence>
<gene>
    <name evidence="9" type="primary">LOC116301810</name>
</gene>
<feature type="compositionally biased region" description="Polar residues" evidence="6">
    <location>
        <begin position="1205"/>
        <end position="1216"/>
    </location>
</feature>
<feature type="region of interest" description="Disordered" evidence="6">
    <location>
        <begin position="228"/>
        <end position="282"/>
    </location>
</feature>
<dbReference type="PANTHER" id="PTHR21567:SF9">
    <property type="entry name" value="CLIP-ASSOCIATING PROTEIN"/>
    <property type="match status" value="1"/>
</dbReference>
<dbReference type="PROSITE" id="PS50077">
    <property type="entry name" value="HEAT_REPEAT"/>
    <property type="match status" value="1"/>
</dbReference>
<dbReference type="Pfam" id="PF21041">
    <property type="entry name" value="XMAP215_CLASP_TOG"/>
    <property type="match status" value="1"/>
</dbReference>
<dbReference type="FunCoup" id="A0A6P8IK23">
    <property type="interactions" value="2001"/>
</dbReference>
<dbReference type="GO" id="GO:0005876">
    <property type="term" value="C:spindle microtubule"/>
    <property type="evidence" value="ECO:0007669"/>
    <property type="project" value="TreeGrafter"/>
</dbReference>
<keyword evidence="8" id="KW-1185">Reference proteome</keyword>
<dbReference type="InterPro" id="IPR048491">
    <property type="entry name" value="XMAP215_CLASP_TOG"/>
</dbReference>
<dbReference type="GO" id="GO:0090307">
    <property type="term" value="P:mitotic spindle assembly"/>
    <property type="evidence" value="ECO:0007669"/>
    <property type="project" value="TreeGrafter"/>
</dbReference>
<feature type="domain" description="TOG" evidence="7">
    <location>
        <begin position="825"/>
        <end position="1065"/>
    </location>
</feature>
<dbReference type="GO" id="GO:0005881">
    <property type="term" value="C:cytoplasmic microtubule"/>
    <property type="evidence" value="ECO:0007669"/>
    <property type="project" value="TreeGrafter"/>
</dbReference>
<dbReference type="SMART" id="SM01349">
    <property type="entry name" value="TOG"/>
    <property type="match status" value="4"/>
</dbReference>
<feature type="region of interest" description="Disordered" evidence="6">
    <location>
        <begin position="516"/>
        <end position="773"/>
    </location>
</feature>
<dbReference type="GO" id="GO:0031110">
    <property type="term" value="P:regulation of microtubule polymerization or depolymerization"/>
    <property type="evidence" value="ECO:0007669"/>
    <property type="project" value="UniProtKB-ARBA"/>
</dbReference>
<feature type="domain" description="TOG" evidence="7">
    <location>
        <begin position="307"/>
        <end position="537"/>
    </location>
</feature>
<dbReference type="InterPro" id="IPR011989">
    <property type="entry name" value="ARM-like"/>
</dbReference>